<evidence type="ECO:0000313" key="1">
    <source>
        <dbReference type="EMBL" id="SNQ49959.1"/>
    </source>
</evidence>
<reference evidence="1 2" key="1">
    <citation type="submission" date="2017-06" db="EMBL/GenBank/DDBJ databases">
        <authorList>
            <person name="Kim H.J."/>
            <person name="Triplett B.A."/>
        </authorList>
    </citation>
    <scope>NUCLEOTIDE SEQUENCE [LARGE SCALE GENOMIC DNA]</scope>
    <source>
        <strain evidence="1">FRACA_ARgP5</strain>
    </source>
</reference>
<sequence length="45" mass="4790">MPGKVRRFDMLGVTADVGFDHGLGMLASGFRAVRSTCRSMARSGS</sequence>
<dbReference type="EMBL" id="FZMO01000330">
    <property type="protein sequence ID" value="SNQ49959.1"/>
    <property type="molecule type" value="Genomic_DNA"/>
</dbReference>
<organism evidence="1 2">
    <name type="scientific">Frankia canadensis</name>
    <dbReference type="NCBI Taxonomy" id="1836972"/>
    <lineage>
        <taxon>Bacteria</taxon>
        <taxon>Bacillati</taxon>
        <taxon>Actinomycetota</taxon>
        <taxon>Actinomycetes</taxon>
        <taxon>Frankiales</taxon>
        <taxon>Frankiaceae</taxon>
        <taxon>Frankia</taxon>
    </lineage>
</organism>
<accession>A0A2I2KWB9</accession>
<proteinExistence type="predicted"/>
<evidence type="ECO:0000313" key="2">
    <source>
        <dbReference type="Proteomes" id="UP000234331"/>
    </source>
</evidence>
<gene>
    <name evidence="1" type="ORF">FRACA_3960006</name>
</gene>
<dbReference type="AlphaFoldDB" id="A0A2I2KWB9"/>
<protein>
    <submittedName>
        <fullName evidence="1">Uncharacterized protein</fullName>
    </submittedName>
</protein>
<dbReference type="Proteomes" id="UP000234331">
    <property type="component" value="Unassembled WGS sequence"/>
</dbReference>
<name>A0A2I2KWB9_9ACTN</name>
<keyword evidence="2" id="KW-1185">Reference proteome</keyword>